<evidence type="ECO:0000259" key="3">
    <source>
        <dbReference type="Pfam" id="PF04967"/>
    </source>
</evidence>
<dbReference type="OrthoDB" id="156233at2157"/>
<evidence type="ECO:0000256" key="1">
    <source>
        <dbReference type="ARBA" id="ARBA00023015"/>
    </source>
</evidence>
<organism evidence="5 6">
    <name type="scientific">Halococcus saccharolyticus DSM 5350</name>
    <dbReference type="NCBI Taxonomy" id="1227455"/>
    <lineage>
        <taxon>Archaea</taxon>
        <taxon>Methanobacteriati</taxon>
        <taxon>Methanobacteriota</taxon>
        <taxon>Stenosarchaea group</taxon>
        <taxon>Halobacteria</taxon>
        <taxon>Halobacteriales</taxon>
        <taxon>Halococcaceae</taxon>
        <taxon>Halococcus</taxon>
    </lineage>
</organism>
<keyword evidence="2" id="KW-0804">Transcription</keyword>
<dbReference type="InterPro" id="IPR031803">
    <property type="entry name" value="BAT_GAF/HTH-assoc"/>
</dbReference>
<dbReference type="Pfam" id="PF15915">
    <property type="entry name" value="BAT"/>
    <property type="match status" value="1"/>
</dbReference>
<dbReference type="Pfam" id="PF04967">
    <property type="entry name" value="HTH_10"/>
    <property type="match status" value="1"/>
</dbReference>
<comment type="caution">
    <text evidence="5">The sequence shown here is derived from an EMBL/GenBank/DDBJ whole genome shotgun (WGS) entry which is preliminary data.</text>
</comment>
<dbReference type="RefSeq" id="WP_006077654.1">
    <property type="nucleotide sequence ID" value="NZ_AOMD01000021.1"/>
</dbReference>
<reference evidence="5 6" key="1">
    <citation type="journal article" date="2014" name="PLoS Genet.">
        <title>Phylogenetically driven sequencing of extremely halophilic archaea reveals strategies for static and dynamic osmo-response.</title>
        <authorList>
            <person name="Becker E.A."/>
            <person name="Seitzer P.M."/>
            <person name="Tritt A."/>
            <person name="Larsen D."/>
            <person name="Krusor M."/>
            <person name="Yao A.I."/>
            <person name="Wu D."/>
            <person name="Madern D."/>
            <person name="Eisen J.A."/>
            <person name="Darling A.E."/>
            <person name="Facciotti M.T."/>
        </authorList>
    </citation>
    <scope>NUCLEOTIDE SEQUENCE [LARGE SCALE GENOMIC DNA]</scope>
    <source>
        <strain evidence="5 6">DSM 5350</strain>
    </source>
</reference>
<evidence type="ECO:0000259" key="4">
    <source>
        <dbReference type="Pfam" id="PF15915"/>
    </source>
</evidence>
<dbReference type="PANTHER" id="PTHR34236:SF1">
    <property type="entry name" value="DIMETHYL SULFOXIDE REDUCTASE TRANSCRIPTIONAL ACTIVATOR"/>
    <property type="match status" value="1"/>
</dbReference>
<feature type="domain" description="HTH bat-type" evidence="3">
    <location>
        <begin position="156"/>
        <end position="202"/>
    </location>
</feature>
<sequence length="225" mass="25030">MSVIATVAVEADQFELGEVLHTDHDLRVDLTQFVPIDRTLAPYFWVEDDGTDALEADVRNDPRVEELTALDGVVGHTLYRIEWTQGIDGLLAALADHEIMVERGVGTNSTWLFRLRGASRDALSKFQNDCIEKGITIEIRRVIDNPDDPDGNRFELTPKQHEAVTVALESGYFDVPREASLTELAEKVGISRQAYSRRLNRGLRGLLLNTLGGDGLSSMLRGPEE</sequence>
<feature type="domain" description="Bacterioopsin transcriptional activator GAF and HTH associated" evidence="4">
    <location>
        <begin position="20"/>
        <end position="138"/>
    </location>
</feature>
<accession>M0MJ78</accession>
<keyword evidence="1" id="KW-0805">Transcription regulation</keyword>
<gene>
    <name evidence="5" type="ORF">C449_09004</name>
</gene>
<dbReference type="AlphaFoldDB" id="M0MJ78"/>
<dbReference type="PANTHER" id="PTHR34236">
    <property type="entry name" value="DIMETHYL SULFOXIDE REDUCTASE TRANSCRIPTIONAL ACTIVATOR"/>
    <property type="match status" value="1"/>
</dbReference>
<evidence type="ECO:0000313" key="5">
    <source>
        <dbReference type="EMBL" id="EMA44784.1"/>
    </source>
</evidence>
<evidence type="ECO:0000313" key="6">
    <source>
        <dbReference type="Proteomes" id="UP000011669"/>
    </source>
</evidence>
<proteinExistence type="predicted"/>
<keyword evidence="6" id="KW-1185">Reference proteome</keyword>
<evidence type="ECO:0000256" key="2">
    <source>
        <dbReference type="ARBA" id="ARBA00023163"/>
    </source>
</evidence>
<name>M0MJ78_9EURY</name>
<protein>
    <submittedName>
        <fullName evidence="5">Bacterio-opsin activator HTH domain-containing protein</fullName>
    </submittedName>
</protein>
<dbReference type="STRING" id="1227455.C449_09004"/>
<dbReference type="Proteomes" id="UP000011669">
    <property type="component" value="Unassembled WGS sequence"/>
</dbReference>
<dbReference type="EMBL" id="AOMD01000021">
    <property type="protein sequence ID" value="EMA44784.1"/>
    <property type="molecule type" value="Genomic_DNA"/>
</dbReference>
<dbReference type="InParanoid" id="M0MJ78"/>
<dbReference type="InterPro" id="IPR007050">
    <property type="entry name" value="HTH_bacterioopsin"/>
</dbReference>
<dbReference type="PATRIC" id="fig|1227455.4.peg.1847"/>